<sequence length="785" mass="85701">MQALDRKLLRDFRRLWVQALAIALVLACGVAVLLTAFGMYQALNDTREVYYSRNSFADIFATASRVPESLLPEVTAISGILAADARVSNYANLDIPGRTKGAVGRLLSLPEVGKPRLNTPILRSGRWPMLQGEVVVNEPFALANGFSNGDRFQANLNGNKRELLITGTALSPEFIYTLGPGALMPDNETFGIIWMRPEEIKAAFDMAGAFNDLSVKIAHGVKPDEVIARLDTLLEPYGGQGAVQRDQHSSHAIIDAEITQLKGTAMVLPPIFFGIAAFLVSMVMGRIVALERSEIGLLKAVGYSDIEVCLHYLMLAALVAFVGIAIGWIAGGWLARLLAAQYARFFDFPFLIFRVSYWVYGLAALAALLTTTAGAARSALKAARLAPAIAMQPPAPPRFKHSLADDVMRRLRLSQPTVMILRSFLRWPVRSAMTVLGLALAVASVVSSSFLADALDEIVDTAFFQSNRQDAMLIFSNERPQSALEDVLQLPGVLQAEALQYATAILHNGPLSKRVSIEARKPGSDLSRIVASDGSVANAQPGGILLSERLAEQLQVEPGDKIEVQFTVGRRETRELLVTGIVRQYFGLGAYMDHDSLNALFRQSPQVSAVSLSLDDSQQEALERRLKDIPETAGLVMMTDMRRSFQEIIRQQVIVMNSVYITIAILITIGVAYNGARIQLSERARELASLRILGFSRGEVSYILAGEMMILALMAQPLGWVIGAWIAKLTTENFASDLYTIPLVLKPAAFSTASLIVLGAALCSVLIVRRRLDRMDLVAVMKTKE</sequence>
<keyword evidence="6 7" id="KW-0472">Membrane</keyword>
<evidence type="ECO:0000313" key="11">
    <source>
        <dbReference type="Proteomes" id="UP000441586"/>
    </source>
</evidence>
<dbReference type="Pfam" id="PF02687">
    <property type="entry name" value="FtsX"/>
    <property type="match status" value="2"/>
</dbReference>
<evidence type="ECO:0000256" key="4">
    <source>
        <dbReference type="ARBA" id="ARBA00022692"/>
    </source>
</evidence>
<evidence type="ECO:0000256" key="6">
    <source>
        <dbReference type="ARBA" id="ARBA00023136"/>
    </source>
</evidence>
<keyword evidence="3" id="KW-1003">Cell membrane</keyword>
<evidence type="ECO:0000259" key="8">
    <source>
        <dbReference type="Pfam" id="PF02687"/>
    </source>
</evidence>
<evidence type="ECO:0000313" key="10">
    <source>
        <dbReference type="EMBL" id="KAE9624729.1"/>
    </source>
</evidence>
<proteinExistence type="inferred from homology"/>
<dbReference type="InterPro" id="IPR003838">
    <property type="entry name" value="ABC3_permease_C"/>
</dbReference>
<feature type="transmembrane region" description="Helical" evidence="7">
    <location>
        <begin position="310"/>
        <end position="335"/>
    </location>
</feature>
<dbReference type="RefSeq" id="WP_158981829.1">
    <property type="nucleotide sequence ID" value="NZ_WSFO01000027.1"/>
</dbReference>
<feature type="domain" description="ABC3 transporter permease C-terminal" evidence="8">
    <location>
        <begin position="659"/>
        <end position="772"/>
    </location>
</feature>
<comment type="caution">
    <text evidence="10">The sequence shown here is derived from an EMBL/GenBank/DDBJ whole genome shotgun (WGS) entry which is preliminary data.</text>
</comment>
<evidence type="ECO:0000259" key="9">
    <source>
        <dbReference type="Pfam" id="PF12704"/>
    </source>
</evidence>
<name>A0A6A4R9T4_9RHOB</name>
<evidence type="ECO:0000256" key="3">
    <source>
        <dbReference type="ARBA" id="ARBA00022475"/>
    </source>
</evidence>
<evidence type="ECO:0000256" key="7">
    <source>
        <dbReference type="SAM" id="Phobius"/>
    </source>
</evidence>
<accession>A0A6A4R9T4</accession>
<dbReference type="Proteomes" id="UP000441586">
    <property type="component" value="Unassembled WGS sequence"/>
</dbReference>
<comment type="similarity">
    <text evidence="2">Belongs to the ABC-4 integral membrane protein family. LolC/E subfamily.</text>
</comment>
<feature type="transmembrane region" description="Helical" evidence="7">
    <location>
        <begin position="653"/>
        <end position="673"/>
    </location>
</feature>
<gene>
    <name evidence="10" type="ORF">GP644_23230</name>
</gene>
<dbReference type="EMBL" id="WSFO01000027">
    <property type="protein sequence ID" value="KAE9624729.1"/>
    <property type="molecule type" value="Genomic_DNA"/>
</dbReference>
<dbReference type="InterPro" id="IPR051447">
    <property type="entry name" value="Lipoprotein-release_system"/>
</dbReference>
<organism evidence="10 11">
    <name type="scientific">Parasedimentitalea maritima</name>
    <dbReference type="NCBI Taxonomy" id="2578117"/>
    <lineage>
        <taxon>Bacteria</taxon>
        <taxon>Pseudomonadati</taxon>
        <taxon>Pseudomonadota</taxon>
        <taxon>Alphaproteobacteria</taxon>
        <taxon>Rhodobacterales</taxon>
        <taxon>Paracoccaceae</taxon>
        <taxon>Parasedimentitalea</taxon>
    </lineage>
</organism>
<protein>
    <submittedName>
        <fullName evidence="10">FtsX-like permease family protein</fullName>
    </submittedName>
</protein>
<evidence type="ECO:0000256" key="2">
    <source>
        <dbReference type="ARBA" id="ARBA00005236"/>
    </source>
</evidence>
<dbReference type="PROSITE" id="PS51257">
    <property type="entry name" value="PROKAR_LIPOPROTEIN"/>
    <property type="match status" value="1"/>
</dbReference>
<feature type="domain" description="MacB-like periplasmic core" evidence="9">
    <location>
        <begin position="431"/>
        <end position="628"/>
    </location>
</feature>
<comment type="subcellular location">
    <subcellularLocation>
        <location evidence="1">Cell membrane</location>
        <topology evidence="1">Multi-pass membrane protein</topology>
    </subcellularLocation>
</comment>
<keyword evidence="5 7" id="KW-1133">Transmembrane helix</keyword>
<dbReference type="InterPro" id="IPR025857">
    <property type="entry name" value="MacB_PCD"/>
</dbReference>
<feature type="transmembrane region" description="Helical" evidence="7">
    <location>
        <begin position="355"/>
        <end position="376"/>
    </location>
</feature>
<feature type="transmembrane region" description="Helical" evidence="7">
    <location>
        <begin position="747"/>
        <end position="768"/>
    </location>
</feature>
<dbReference type="GO" id="GO:0044874">
    <property type="term" value="P:lipoprotein localization to outer membrane"/>
    <property type="evidence" value="ECO:0007669"/>
    <property type="project" value="TreeGrafter"/>
</dbReference>
<feature type="transmembrane region" description="Helical" evidence="7">
    <location>
        <begin position="267"/>
        <end position="289"/>
    </location>
</feature>
<feature type="transmembrane region" description="Helical" evidence="7">
    <location>
        <begin position="700"/>
        <end position="727"/>
    </location>
</feature>
<evidence type="ECO:0000256" key="1">
    <source>
        <dbReference type="ARBA" id="ARBA00004651"/>
    </source>
</evidence>
<dbReference type="AlphaFoldDB" id="A0A6A4R9T4"/>
<evidence type="ECO:0000256" key="5">
    <source>
        <dbReference type="ARBA" id="ARBA00022989"/>
    </source>
</evidence>
<dbReference type="PANTHER" id="PTHR30489">
    <property type="entry name" value="LIPOPROTEIN-RELEASING SYSTEM TRANSMEMBRANE PROTEIN LOLE"/>
    <property type="match status" value="1"/>
</dbReference>
<dbReference type="PANTHER" id="PTHR30489:SF0">
    <property type="entry name" value="LIPOPROTEIN-RELEASING SYSTEM TRANSMEMBRANE PROTEIN LOLE"/>
    <property type="match status" value="1"/>
</dbReference>
<feature type="domain" description="ABC3 transporter permease C-terminal" evidence="8">
    <location>
        <begin position="271"/>
        <end position="385"/>
    </location>
</feature>
<keyword evidence="4 7" id="KW-0812">Transmembrane</keyword>
<dbReference type="Pfam" id="PF12704">
    <property type="entry name" value="MacB_PCD"/>
    <property type="match status" value="1"/>
</dbReference>
<dbReference type="GO" id="GO:0098797">
    <property type="term" value="C:plasma membrane protein complex"/>
    <property type="evidence" value="ECO:0007669"/>
    <property type="project" value="TreeGrafter"/>
</dbReference>
<feature type="transmembrane region" description="Helical" evidence="7">
    <location>
        <begin position="20"/>
        <end position="43"/>
    </location>
</feature>
<reference evidence="10 11" key="1">
    <citation type="submission" date="2019-12" db="EMBL/GenBank/DDBJ databases">
        <authorList>
            <person name="Zhang Y.-J."/>
        </authorList>
    </citation>
    <scope>NUCLEOTIDE SEQUENCE [LARGE SCALE GENOMIC DNA]</scope>
    <source>
        <strain evidence="10 11">H18S-6</strain>
    </source>
</reference>